<reference evidence="2" key="1">
    <citation type="journal article" date="2009" name="PLoS Genet.">
        <title>Sequencing, mapping, and analysis of 27,455 maize full-length cDNAs.</title>
        <authorList>
            <person name="Soderlund C."/>
            <person name="Descour A."/>
            <person name="Kudrna D."/>
            <person name="Bomhoff M."/>
            <person name="Boyd L."/>
            <person name="Currie J."/>
            <person name="Angelova A."/>
            <person name="Collura K."/>
            <person name="Wissotski M."/>
            <person name="Ashley E."/>
            <person name="Morrow D."/>
            <person name="Fernandes J."/>
            <person name="Walbot V."/>
            <person name="Yu Y."/>
        </authorList>
    </citation>
    <scope>NUCLEOTIDE SEQUENCE</scope>
    <source>
        <strain evidence="2">B73</strain>
    </source>
</reference>
<evidence type="ECO:0000313" key="2">
    <source>
        <dbReference type="EMBL" id="ACR36546.1"/>
    </source>
</evidence>
<name>C4J5U6_MAIZE</name>
<organism evidence="2">
    <name type="scientific">Zea mays</name>
    <name type="common">Maize</name>
    <dbReference type="NCBI Taxonomy" id="4577"/>
    <lineage>
        <taxon>Eukaryota</taxon>
        <taxon>Viridiplantae</taxon>
        <taxon>Streptophyta</taxon>
        <taxon>Embryophyta</taxon>
        <taxon>Tracheophyta</taxon>
        <taxon>Spermatophyta</taxon>
        <taxon>Magnoliopsida</taxon>
        <taxon>Liliopsida</taxon>
        <taxon>Poales</taxon>
        <taxon>Poaceae</taxon>
        <taxon>PACMAD clade</taxon>
        <taxon>Panicoideae</taxon>
        <taxon>Andropogonodae</taxon>
        <taxon>Andropogoneae</taxon>
        <taxon>Tripsacinae</taxon>
        <taxon>Zea</taxon>
    </lineage>
</organism>
<feature type="compositionally biased region" description="Basic residues" evidence="1">
    <location>
        <begin position="1"/>
        <end position="10"/>
    </location>
</feature>
<feature type="compositionally biased region" description="Low complexity" evidence="1">
    <location>
        <begin position="25"/>
        <end position="60"/>
    </location>
</feature>
<protein>
    <submittedName>
        <fullName evidence="2">Uncharacterized protein</fullName>
    </submittedName>
</protein>
<accession>C4J5U6</accession>
<evidence type="ECO:0000256" key="1">
    <source>
        <dbReference type="SAM" id="MobiDB-lite"/>
    </source>
</evidence>
<dbReference type="AlphaFoldDB" id="C4J5U6"/>
<sequence length="80" mass="8511">MRARRRRRRAPSSSTCTTSPPPTATPGGSASASTTPACKFTGWSTRTARTTARAAGSSRWCRGGAPGTRSGSRWPWARRS</sequence>
<feature type="region of interest" description="Disordered" evidence="1">
    <location>
        <begin position="1"/>
        <end position="80"/>
    </location>
</feature>
<proteinExistence type="evidence at transcript level"/>
<dbReference type="EMBL" id="BT086193">
    <property type="protein sequence ID" value="ACR36546.1"/>
    <property type="molecule type" value="mRNA"/>
</dbReference>